<evidence type="ECO:0000313" key="1">
    <source>
        <dbReference type="EMBL" id="JAB60723.1"/>
    </source>
</evidence>
<dbReference type="PANTHER" id="PTHR47510">
    <property type="entry name" value="REVERSE TRANSCRIPTASE DOMAIN-CONTAINING PROTEIN"/>
    <property type="match status" value="1"/>
</dbReference>
<reference evidence="1" key="1">
    <citation type="submission" date="2013-07" db="EMBL/GenBank/DDBJ databases">
        <title>Midgut Transcriptome Profiling of Anoplphora glabripennis, a Lignocellulose Degrading, Wood-Boring Cerambycid.</title>
        <authorList>
            <person name="Scully E.D."/>
            <person name="Hoover K."/>
            <person name="Carlson J.E."/>
            <person name="Tien M."/>
            <person name="Geib S.M."/>
        </authorList>
    </citation>
    <scope>NUCLEOTIDE SEQUENCE</scope>
</reference>
<dbReference type="EMBL" id="GALX01007743">
    <property type="protein sequence ID" value="JAB60723.1"/>
    <property type="molecule type" value="Transcribed_RNA"/>
</dbReference>
<dbReference type="PANTHER" id="PTHR47510:SF3">
    <property type="entry name" value="ENDO_EXONUCLEASE_PHOSPHATASE DOMAIN-CONTAINING PROTEIN"/>
    <property type="match status" value="1"/>
</dbReference>
<proteinExistence type="predicted"/>
<feature type="non-terminal residue" evidence="1">
    <location>
        <position position="137"/>
    </location>
</feature>
<accession>V5GJX3</accession>
<protein>
    <submittedName>
        <fullName evidence="1">Uncharacterized protein</fullName>
    </submittedName>
</protein>
<name>V5GJX3_ANOGL</name>
<sequence length="137" mass="16089">IESSVDEYITVIQRAARESIPMSSGYQTKNTVPWWNNEIKNAIKKKKHAFNVFKRHPTQENLITFKRHRAKARRLIIDSKKKSWEVYVSSINKDTPISEVWKKVKIISGRKHPPVSPVIEMDERFINNEEEIANVFV</sequence>
<dbReference type="AlphaFoldDB" id="V5GJX3"/>
<organism evidence="1">
    <name type="scientific">Anoplophora glabripennis</name>
    <name type="common">Asian longhorn beetle</name>
    <name type="synonym">Anoplophora nobilis</name>
    <dbReference type="NCBI Taxonomy" id="217634"/>
    <lineage>
        <taxon>Eukaryota</taxon>
        <taxon>Metazoa</taxon>
        <taxon>Ecdysozoa</taxon>
        <taxon>Arthropoda</taxon>
        <taxon>Hexapoda</taxon>
        <taxon>Insecta</taxon>
        <taxon>Pterygota</taxon>
        <taxon>Neoptera</taxon>
        <taxon>Endopterygota</taxon>
        <taxon>Coleoptera</taxon>
        <taxon>Polyphaga</taxon>
        <taxon>Cucujiformia</taxon>
        <taxon>Chrysomeloidea</taxon>
        <taxon>Cerambycidae</taxon>
        <taxon>Lamiinae</taxon>
        <taxon>Lamiini</taxon>
        <taxon>Anoplophora</taxon>
    </lineage>
</organism>
<feature type="non-terminal residue" evidence="1">
    <location>
        <position position="1"/>
    </location>
</feature>